<feature type="binding site" evidence="22">
    <location>
        <position position="446"/>
    </location>
    <ligand>
        <name>ATP</name>
        <dbReference type="ChEBI" id="CHEBI:30616"/>
    </ligand>
</feature>
<keyword evidence="10 24" id="KW-0812">Transmembrane</keyword>
<keyword evidence="5" id="KW-1003">Cell membrane</keyword>
<evidence type="ECO:0000256" key="6">
    <source>
        <dbReference type="ARBA" id="ARBA00022527"/>
    </source>
</evidence>
<dbReference type="FunFam" id="1.10.510.10:FF:000192">
    <property type="entry name" value="LRR receptor-like serine/threonine-protein kinase RPK2"/>
    <property type="match status" value="1"/>
</dbReference>
<evidence type="ECO:0000256" key="3">
    <source>
        <dbReference type="ARBA" id="ARBA00012513"/>
    </source>
</evidence>
<feature type="compositionally biased region" description="Low complexity" evidence="23">
    <location>
        <begin position="323"/>
        <end position="337"/>
    </location>
</feature>
<name>A0A921RK35_SORBI</name>
<keyword evidence="18" id="KW-0675">Receptor</keyword>
<keyword evidence="14" id="KW-0418">Kinase</keyword>
<dbReference type="FunFam" id="3.80.10.10:FF:000383">
    <property type="entry name" value="Leucine-rich repeat receptor protein kinase EMS1"/>
    <property type="match status" value="1"/>
</dbReference>
<reference evidence="27" key="2">
    <citation type="submission" date="2020-10" db="EMBL/GenBank/DDBJ databases">
        <authorList>
            <person name="Cooper E.A."/>
            <person name="Brenton Z.W."/>
            <person name="Flinn B.S."/>
            <person name="Jenkins J."/>
            <person name="Shu S."/>
            <person name="Flowers D."/>
            <person name="Luo F."/>
            <person name="Wang Y."/>
            <person name="Xia P."/>
            <person name="Barry K."/>
            <person name="Daum C."/>
            <person name="Lipzen A."/>
            <person name="Yoshinaga Y."/>
            <person name="Schmutz J."/>
            <person name="Saski C."/>
            <person name="Vermerris W."/>
            <person name="Kresovich S."/>
        </authorList>
    </citation>
    <scope>NUCLEOTIDE SEQUENCE</scope>
</reference>
<dbReference type="CDD" id="cd14066">
    <property type="entry name" value="STKc_IRAK"/>
    <property type="match status" value="1"/>
</dbReference>
<dbReference type="SMART" id="SM00220">
    <property type="entry name" value="S_TKc"/>
    <property type="match status" value="1"/>
</dbReference>
<dbReference type="Pfam" id="PF08263">
    <property type="entry name" value="LRRNT_2"/>
    <property type="match status" value="1"/>
</dbReference>
<dbReference type="InterPro" id="IPR011009">
    <property type="entry name" value="Kinase-like_dom_sf"/>
</dbReference>
<dbReference type="GO" id="GO:0048508">
    <property type="term" value="P:embryonic meristem development"/>
    <property type="evidence" value="ECO:0007669"/>
    <property type="project" value="UniProtKB-ARBA"/>
</dbReference>
<evidence type="ECO:0000256" key="11">
    <source>
        <dbReference type="ARBA" id="ARBA00022729"/>
    </source>
</evidence>
<dbReference type="InterPro" id="IPR017441">
    <property type="entry name" value="Protein_kinase_ATP_BS"/>
</dbReference>
<feature type="signal peptide" evidence="25">
    <location>
        <begin position="1"/>
        <end position="27"/>
    </location>
</feature>
<dbReference type="InterPro" id="IPR032675">
    <property type="entry name" value="LRR_dom_sf"/>
</dbReference>
<evidence type="ECO:0000256" key="7">
    <source>
        <dbReference type="ARBA" id="ARBA00022553"/>
    </source>
</evidence>
<keyword evidence="17 24" id="KW-0472">Membrane</keyword>
<keyword evidence="4" id="KW-0217">Developmental protein</keyword>
<dbReference type="GO" id="GO:0005886">
    <property type="term" value="C:plasma membrane"/>
    <property type="evidence" value="ECO:0007669"/>
    <property type="project" value="UniProtKB-SubCell"/>
</dbReference>
<evidence type="ECO:0000256" key="19">
    <source>
        <dbReference type="ARBA" id="ARBA00023180"/>
    </source>
</evidence>
<comment type="catalytic activity">
    <reaction evidence="21">
        <text>L-seryl-[protein] + ATP = O-phospho-L-seryl-[protein] + ADP + H(+)</text>
        <dbReference type="Rhea" id="RHEA:17989"/>
        <dbReference type="Rhea" id="RHEA-COMP:9863"/>
        <dbReference type="Rhea" id="RHEA-COMP:11604"/>
        <dbReference type="ChEBI" id="CHEBI:15378"/>
        <dbReference type="ChEBI" id="CHEBI:29999"/>
        <dbReference type="ChEBI" id="CHEBI:30616"/>
        <dbReference type="ChEBI" id="CHEBI:83421"/>
        <dbReference type="ChEBI" id="CHEBI:456216"/>
        <dbReference type="EC" id="2.7.11.1"/>
    </reaction>
</comment>
<keyword evidence="7" id="KW-0597">Phosphoprotein</keyword>
<dbReference type="OMA" id="KWKRNSQ"/>
<dbReference type="GO" id="GO:0009409">
    <property type="term" value="P:response to cold"/>
    <property type="evidence" value="ECO:0007669"/>
    <property type="project" value="UniProtKB-ARBA"/>
</dbReference>
<organism evidence="27 28">
    <name type="scientific">Sorghum bicolor</name>
    <name type="common">Sorghum</name>
    <name type="synonym">Sorghum vulgare</name>
    <dbReference type="NCBI Taxonomy" id="4558"/>
    <lineage>
        <taxon>Eukaryota</taxon>
        <taxon>Viridiplantae</taxon>
        <taxon>Streptophyta</taxon>
        <taxon>Embryophyta</taxon>
        <taxon>Tracheophyta</taxon>
        <taxon>Spermatophyta</taxon>
        <taxon>Magnoliopsida</taxon>
        <taxon>Liliopsida</taxon>
        <taxon>Poales</taxon>
        <taxon>Poaceae</taxon>
        <taxon>PACMAD clade</taxon>
        <taxon>Panicoideae</taxon>
        <taxon>Andropogonodae</taxon>
        <taxon>Andropogoneae</taxon>
        <taxon>Sorghinae</taxon>
        <taxon>Sorghum</taxon>
    </lineage>
</organism>
<dbReference type="Pfam" id="PF00560">
    <property type="entry name" value="LRR_1"/>
    <property type="match status" value="2"/>
</dbReference>
<dbReference type="SUPFAM" id="SSF56112">
    <property type="entry name" value="Protein kinase-like (PK-like)"/>
    <property type="match status" value="1"/>
</dbReference>
<keyword evidence="19" id="KW-0325">Glycoprotein</keyword>
<comment type="subcellular location">
    <subcellularLocation>
        <location evidence="1">Cell membrane</location>
        <topology evidence="1">Single-pass type I membrane protein</topology>
    </subcellularLocation>
</comment>
<dbReference type="Gene3D" id="1.10.510.10">
    <property type="entry name" value="Transferase(Phosphotransferase) domain 1"/>
    <property type="match status" value="1"/>
</dbReference>
<dbReference type="InterPro" id="IPR008271">
    <property type="entry name" value="Ser/Thr_kinase_AS"/>
</dbReference>
<dbReference type="KEGG" id="sbi:8054530"/>
<evidence type="ECO:0000256" key="23">
    <source>
        <dbReference type="SAM" id="MobiDB-lite"/>
    </source>
</evidence>
<dbReference type="InterPro" id="IPR000719">
    <property type="entry name" value="Prot_kinase_dom"/>
</dbReference>
<dbReference type="Pfam" id="PF13855">
    <property type="entry name" value="LRR_8"/>
    <property type="match status" value="1"/>
</dbReference>
<dbReference type="FunFam" id="3.80.10.10:FF:000275">
    <property type="entry name" value="Leucine-rich repeat receptor-like protein kinase"/>
    <property type="match status" value="1"/>
</dbReference>
<dbReference type="Gramene" id="EER95752">
    <property type="protein sequence ID" value="EER95752"/>
    <property type="gene ID" value="SORBI_3002G009900"/>
</dbReference>
<evidence type="ECO:0000256" key="13">
    <source>
        <dbReference type="ARBA" id="ARBA00022741"/>
    </source>
</evidence>
<keyword evidence="9" id="KW-0808">Transferase</keyword>
<evidence type="ECO:0000313" key="28">
    <source>
        <dbReference type="Proteomes" id="UP000807115"/>
    </source>
</evidence>
<keyword evidence="11 25" id="KW-0732">Signal</keyword>
<evidence type="ECO:0000256" key="12">
    <source>
        <dbReference type="ARBA" id="ARBA00022737"/>
    </source>
</evidence>
<evidence type="ECO:0000256" key="10">
    <source>
        <dbReference type="ARBA" id="ARBA00022692"/>
    </source>
</evidence>
<dbReference type="EMBL" id="CM027681">
    <property type="protein sequence ID" value="KAG0541369.1"/>
    <property type="molecule type" value="Genomic_DNA"/>
</dbReference>
<dbReference type="GO" id="GO:0009942">
    <property type="term" value="P:longitudinal axis specification"/>
    <property type="evidence" value="ECO:0007669"/>
    <property type="project" value="UniProtKB-ARBA"/>
</dbReference>
<feature type="region of interest" description="Disordered" evidence="23">
    <location>
        <begin position="318"/>
        <end position="338"/>
    </location>
</feature>
<feature type="transmembrane region" description="Helical" evidence="24">
    <location>
        <begin position="348"/>
        <end position="371"/>
    </location>
</feature>
<evidence type="ECO:0000256" key="16">
    <source>
        <dbReference type="ARBA" id="ARBA00022989"/>
    </source>
</evidence>
<keyword evidence="16 24" id="KW-1133">Transmembrane helix</keyword>
<keyword evidence="13 22" id="KW-0547">Nucleotide-binding</keyword>
<evidence type="ECO:0000256" key="9">
    <source>
        <dbReference type="ARBA" id="ARBA00022679"/>
    </source>
</evidence>
<protein>
    <recommendedName>
        <fullName evidence="3">non-specific serine/threonine protein kinase</fullName>
        <ecNumber evidence="3">2.7.11.1</ecNumber>
    </recommendedName>
</protein>
<dbReference type="InterPro" id="IPR001611">
    <property type="entry name" value="Leu-rich_rpt"/>
</dbReference>
<dbReference type="Gene3D" id="3.80.10.10">
    <property type="entry name" value="Ribonuclease Inhibitor"/>
    <property type="match status" value="2"/>
</dbReference>
<keyword evidence="6" id="KW-0723">Serine/threonine-protein kinase</keyword>
<gene>
    <name evidence="27" type="ORF">BDA96_02G010600</name>
</gene>
<dbReference type="EC" id="2.7.11.1" evidence="3"/>
<keyword evidence="12" id="KW-0677">Repeat</keyword>
<evidence type="ECO:0000256" key="14">
    <source>
        <dbReference type="ARBA" id="ARBA00022777"/>
    </source>
</evidence>
<evidence type="ECO:0000256" key="18">
    <source>
        <dbReference type="ARBA" id="ARBA00023170"/>
    </source>
</evidence>
<evidence type="ECO:0000256" key="1">
    <source>
        <dbReference type="ARBA" id="ARBA00004251"/>
    </source>
</evidence>
<dbReference type="SMART" id="SM00369">
    <property type="entry name" value="LRR_TYP"/>
    <property type="match status" value="4"/>
</dbReference>
<feature type="domain" description="Protein kinase" evidence="26">
    <location>
        <begin position="412"/>
        <end position="686"/>
    </location>
</feature>
<accession>A0A921RK35</accession>
<evidence type="ECO:0000256" key="22">
    <source>
        <dbReference type="PROSITE-ProRule" id="PRU10141"/>
    </source>
</evidence>
<evidence type="ECO:0000259" key="26">
    <source>
        <dbReference type="PROSITE" id="PS50011"/>
    </source>
</evidence>
<comment type="catalytic activity">
    <reaction evidence="20">
        <text>L-threonyl-[protein] + ATP = O-phospho-L-threonyl-[protein] + ADP + H(+)</text>
        <dbReference type="Rhea" id="RHEA:46608"/>
        <dbReference type="Rhea" id="RHEA-COMP:11060"/>
        <dbReference type="Rhea" id="RHEA-COMP:11605"/>
        <dbReference type="ChEBI" id="CHEBI:15378"/>
        <dbReference type="ChEBI" id="CHEBI:30013"/>
        <dbReference type="ChEBI" id="CHEBI:30616"/>
        <dbReference type="ChEBI" id="CHEBI:61977"/>
        <dbReference type="ChEBI" id="CHEBI:456216"/>
        <dbReference type="EC" id="2.7.11.1"/>
    </reaction>
</comment>
<dbReference type="GO" id="GO:0004674">
    <property type="term" value="F:protein serine/threonine kinase activity"/>
    <property type="evidence" value="ECO:0007669"/>
    <property type="project" value="UniProtKB-KW"/>
</dbReference>
<dbReference type="PRINTS" id="PR00019">
    <property type="entry name" value="LEURICHRPT"/>
</dbReference>
<evidence type="ECO:0000256" key="2">
    <source>
        <dbReference type="ARBA" id="ARBA00008684"/>
    </source>
</evidence>
<dbReference type="InterPro" id="IPR003591">
    <property type="entry name" value="Leu-rich_rpt_typical-subtyp"/>
</dbReference>
<dbReference type="FunFam" id="3.30.200.20:FF:000260">
    <property type="entry name" value="LRR receptor-like serine/threonine-protein kinase RPK2"/>
    <property type="match status" value="1"/>
</dbReference>
<evidence type="ECO:0000256" key="20">
    <source>
        <dbReference type="ARBA" id="ARBA00047899"/>
    </source>
</evidence>
<dbReference type="PANTHER" id="PTHR27000:SF641">
    <property type="entry name" value="OS12G0145900 PROTEIN"/>
    <property type="match status" value="1"/>
</dbReference>
<dbReference type="Proteomes" id="UP000807115">
    <property type="component" value="Chromosome 2"/>
</dbReference>
<evidence type="ECO:0000256" key="8">
    <source>
        <dbReference type="ARBA" id="ARBA00022614"/>
    </source>
</evidence>
<evidence type="ECO:0000256" key="5">
    <source>
        <dbReference type="ARBA" id="ARBA00022475"/>
    </source>
</evidence>
<keyword evidence="15 22" id="KW-0067">ATP-binding</keyword>
<dbReference type="GO" id="GO:0009945">
    <property type="term" value="P:radial axis specification"/>
    <property type="evidence" value="ECO:0007669"/>
    <property type="project" value="UniProtKB-ARBA"/>
</dbReference>
<dbReference type="GO" id="GO:0009414">
    <property type="term" value="P:response to water deprivation"/>
    <property type="evidence" value="ECO:0007669"/>
    <property type="project" value="UniProtKB-ARBA"/>
</dbReference>
<dbReference type="Gene3D" id="3.30.200.20">
    <property type="entry name" value="Phosphorylase Kinase, domain 1"/>
    <property type="match status" value="1"/>
</dbReference>
<dbReference type="PROSITE" id="PS00108">
    <property type="entry name" value="PROTEIN_KINASE_ST"/>
    <property type="match status" value="1"/>
</dbReference>
<dbReference type="PROSITE" id="PS00107">
    <property type="entry name" value="PROTEIN_KINASE_ATP"/>
    <property type="match status" value="1"/>
</dbReference>
<evidence type="ECO:0000256" key="15">
    <source>
        <dbReference type="ARBA" id="ARBA00022840"/>
    </source>
</evidence>
<dbReference type="InterPro" id="IPR013210">
    <property type="entry name" value="LRR_N_plant-typ"/>
</dbReference>
<dbReference type="Pfam" id="PF00069">
    <property type="entry name" value="Pkinase"/>
    <property type="match status" value="1"/>
</dbReference>
<dbReference type="PROSITE" id="PS50011">
    <property type="entry name" value="PROTEIN_KINASE_DOM"/>
    <property type="match status" value="1"/>
</dbReference>
<proteinExistence type="inferred from homology"/>
<evidence type="ECO:0000256" key="17">
    <source>
        <dbReference type="ARBA" id="ARBA00023136"/>
    </source>
</evidence>
<evidence type="ECO:0000313" key="27">
    <source>
        <dbReference type="EMBL" id="KAG0541369.1"/>
    </source>
</evidence>
<evidence type="ECO:0000256" key="24">
    <source>
        <dbReference type="SAM" id="Phobius"/>
    </source>
</evidence>
<dbReference type="PANTHER" id="PTHR27000">
    <property type="entry name" value="LEUCINE-RICH REPEAT RECEPTOR-LIKE PROTEIN KINASE FAMILY PROTEIN-RELATED"/>
    <property type="match status" value="1"/>
</dbReference>
<dbReference type="SUPFAM" id="SSF52058">
    <property type="entry name" value="L domain-like"/>
    <property type="match status" value="1"/>
</dbReference>
<evidence type="ECO:0000256" key="25">
    <source>
        <dbReference type="SAM" id="SignalP"/>
    </source>
</evidence>
<dbReference type="OrthoDB" id="1896041at2759"/>
<evidence type="ECO:0000256" key="21">
    <source>
        <dbReference type="ARBA" id="ARBA00048679"/>
    </source>
</evidence>
<feature type="chain" id="PRO_5037851236" description="non-specific serine/threonine protein kinase" evidence="25">
    <location>
        <begin position="28"/>
        <end position="691"/>
    </location>
</feature>
<comment type="caution">
    <text evidence="27">The sequence shown here is derived from an EMBL/GenBank/DDBJ whole genome shotgun (WGS) entry which is preliminary data.</text>
</comment>
<reference evidence="27" key="1">
    <citation type="journal article" date="2019" name="BMC Genomics">
        <title>A new reference genome for Sorghum bicolor reveals high levels of sequence similarity between sweet and grain genotypes: implications for the genetics of sugar metabolism.</title>
        <authorList>
            <person name="Cooper E.A."/>
            <person name="Brenton Z.W."/>
            <person name="Flinn B.S."/>
            <person name="Jenkins J."/>
            <person name="Shu S."/>
            <person name="Flowers D."/>
            <person name="Luo F."/>
            <person name="Wang Y."/>
            <person name="Xia P."/>
            <person name="Barry K."/>
            <person name="Daum C."/>
            <person name="Lipzen A."/>
            <person name="Yoshinaga Y."/>
            <person name="Schmutz J."/>
            <person name="Saski C."/>
            <person name="Vermerris W."/>
            <person name="Kresovich S."/>
        </authorList>
    </citation>
    <scope>NUCLEOTIDE SEQUENCE</scope>
</reference>
<sequence length="691" mass="74277">MAFLRRSATTAVLFALHILLTTASVASSPSSLPEQQQDDMPALLHLKRALTSGVGSGSGDALRQWSPESGVHHCSWPGVTCDARSGRVVALALGGRLGGELSPAVGRLTELKALCFPSAGLGGEIPPQLWRLRRLQTLNLAGNSLRGRLPATFPEGLKSLDLSGNRLSGAIPPALGSCAALRRLRLASNSLDGTIPPRIGKLARLRVLDLSGNRLTGGVPPELLHCRGLVRMDLSGNLLHGRLPSGLAELKNLKLLSLSGNNFSGEVPVDLVNNKQSGEETTAAAVNAADAVSPVHVITAHSVTGELFPVSPIPTITRQLTETGPGTSNGSTSSSGSNGDGGLGIKEIAAIASASAIVVVLLVALTLCICTRKWPLRPSKRSARTREVKVFADVDIGAPLTYEAVVRATGNFNASNCIGSGGFGATYRAEVAPGVLVAIKKLAIGKKHGDKEFQAEVRILGQCRHPQLVTLLGYHISESGMFLIYNYLPGGNLERFIQERGKRPISWRRLHKIALDVACALSYMHDECVPRILHRDVKPNNILLDNECNAYLSDFGLARFLRNSETHATTDVAGTFGYVAPEYAMACRVSDKSDVYSFGVVLLELISDKKALDPSFSPYGNGFNIVHWAVRLIQRGRVRDFFIEGLWEKAPHDDLVEFLNLAVRCTQESLASRPTMKHVVRRLKELRPPSY</sequence>
<dbReference type="AlphaFoldDB" id="A0A921RK35"/>
<evidence type="ECO:0000256" key="4">
    <source>
        <dbReference type="ARBA" id="ARBA00022473"/>
    </source>
</evidence>
<keyword evidence="8" id="KW-0433">Leucine-rich repeat</keyword>
<comment type="similarity">
    <text evidence="2">Belongs to the protein kinase superfamily. Ser/Thr protein kinase family.</text>
</comment>
<dbReference type="GO" id="GO:0005524">
    <property type="term" value="F:ATP binding"/>
    <property type="evidence" value="ECO:0007669"/>
    <property type="project" value="UniProtKB-UniRule"/>
</dbReference>